<proteinExistence type="predicted"/>
<evidence type="ECO:0000256" key="1">
    <source>
        <dbReference type="SAM" id="MobiDB-lite"/>
    </source>
</evidence>
<dbReference type="EMBL" id="HBEO01026857">
    <property type="protein sequence ID" value="CAD8498152.1"/>
    <property type="molecule type" value="Transcribed_RNA"/>
</dbReference>
<feature type="compositionally biased region" description="Basic and acidic residues" evidence="1">
    <location>
        <begin position="79"/>
        <end position="89"/>
    </location>
</feature>
<gene>
    <name evidence="2" type="ORF">HPHI1048_LOCUS18072</name>
</gene>
<feature type="region of interest" description="Disordered" evidence="1">
    <location>
        <begin position="77"/>
        <end position="102"/>
    </location>
</feature>
<organism evidence="2">
    <name type="scientific">Hanusia phi</name>
    <dbReference type="NCBI Taxonomy" id="3032"/>
    <lineage>
        <taxon>Eukaryota</taxon>
        <taxon>Cryptophyceae</taxon>
        <taxon>Pyrenomonadales</taxon>
        <taxon>Geminigeraceae</taxon>
        <taxon>Hanusia</taxon>
    </lineage>
</organism>
<dbReference type="AlphaFoldDB" id="A0A7S0EY17"/>
<name>A0A7S0EY17_9CRYP</name>
<sequence>MYTLGRGKAVPTAVVRELSLVAREPKQIRMLREKLSAWPVMIFLERQVDGKVETSNLCSHLRDEGRGSLTLQVVSVAGRTREGQGREEEPQGPIASSNGETE</sequence>
<accession>A0A7S0EY17</accession>
<reference evidence="2" key="1">
    <citation type="submission" date="2021-01" db="EMBL/GenBank/DDBJ databases">
        <authorList>
            <person name="Corre E."/>
            <person name="Pelletier E."/>
            <person name="Niang G."/>
            <person name="Scheremetjew M."/>
            <person name="Finn R."/>
            <person name="Kale V."/>
            <person name="Holt S."/>
            <person name="Cochrane G."/>
            <person name="Meng A."/>
            <person name="Brown T."/>
            <person name="Cohen L."/>
        </authorList>
    </citation>
    <scope>NUCLEOTIDE SEQUENCE</scope>
    <source>
        <strain evidence="2">CCMP325</strain>
    </source>
</reference>
<protein>
    <submittedName>
        <fullName evidence="2">Uncharacterized protein</fullName>
    </submittedName>
</protein>
<evidence type="ECO:0000313" key="2">
    <source>
        <dbReference type="EMBL" id="CAD8498152.1"/>
    </source>
</evidence>